<dbReference type="Proteomes" id="UP001312908">
    <property type="component" value="Unassembled WGS sequence"/>
</dbReference>
<evidence type="ECO:0000313" key="4">
    <source>
        <dbReference type="Proteomes" id="UP001312908"/>
    </source>
</evidence>
<evidence type="ECO:0000256" key="2">
    <source>
        <dbReference type="SAM" id="Phobius"/>
    </source>
</evidence>
<keyword evidence="4" id="KW-1185">Reference proteome</keyword>
<evidence type="ECO:0000256" key="1">
    <source>
        <dbReference type="SAM" id="MobiDB-lite"/>
    </source>
</evidence>
<comment type="caution">
    <text evidence="3">The sequence shown here is derived from an EMBL/GenBank/DDBJ whole genome shotgun (WGS) entry which is preliminary data.</text>
</comment>
<evidence type="ECO:0008006" key="5">
    <source>
        <dbReference type="Google" id="ProtNLM"/>
    </source>
</evidence>
<feature type="transmembrane region" description="Helical" evidence="2">
    <location>
        <begin position="106"/>
        <end position="126"/>
    </location>
</feature>
<keyword evidence="2" id="KW-0472">Membrane</keyword>
<feature type="transmembrane region" description="Helical" evidence="2">
    <location>
        <begin position="132"/>
        <end position="148"/>
    </location>
</feature>
<dbReference type="EMBL" id="JAWJZY010000002">
    <property type="protein sequence ID" value="MEE8658497.1"/>
    <property type="molecule type" value="Genomic_DNA"/>
</dbReference>
<organism evidence="3 4">
    <name type="scientific">Sorlinia euscelidii</name>
    <dbReference type="NCBI Taxonomy" id="3081148"/>
    <lineage>
        <taxon>Bacteria</taxon>
        <taxon>Pseudomonadati</taxon>
        <taxon>Pseudomonadota</taxon>
        <taxon>Alphaproteobacteria</taxon>
        <taxon>Acetobacterales</taxon>
        <taxon>Acetobacteraceae</taxon>
        <taxon>Sorlinia</taxon>
    </lineage>
</organism>
<keyword evidence="2" id="KW-0812">Transmembrane</keyword>
<evidence type="ECO:0000313" key="3">
    <source>
        <dbReference type="EMBL" id="MEE8658497.1"/>
    </source>
</evidence>
<keyword evidence="2" id="KW-1133">Transmembrane helix</keyword>
<reference evidence="3 4" key="1">
    <citation type="submission" date="2023-10" db="EMBL/GenBank/DDBJ databases">
        <title>Sorlinia euscelidii gen. nov., sp. nov., an acetic acid bacteria isolated from the gut of Euscelidius variegatus emitter.</title>
        <authorList>
            <person name="Michoud G."/>
            <person name="Marasco R."/>
            <person name="Seferji K."/>
            <person name="Gonella E."/>
            <person name="Garuglieri E."/>
            <person name="Alma A."/>
            <person name="Mapelli F."/>
            <person name="Borin S."/>
            <person name="Daffonchio D."/>
            <person name="Crotti E."/>
        </authorList>
    </citation>
    <scope>NUCLEOTIDE SEQUENCE [LARGE SCALE GENOMIC DNA]</scope>
    <source>
        <strain evidence="3 4">EV16P</strain>
    </source>
</reference>
<sequence length="183" mass="20853">MADREKRRVRGNVASTPGKTVLHTPDASTSLSSNLRLGMMSQVQQSTSPYSSPEMLKAYRDAGFEEIVAKLIESVDREQQHRHKLENREHDRLDATVRYNFKIVRYGQIFQVTLGIFGTVGSVYLATILKSPVVPIVFFITAMGGVWLRKRSSTFSQATSNVRKKFLPENPRRLNLHLMFIRV</sequence>
<proteinExistence type="predicted"/>
<gene>
    <name evidence="3" type="ORF">DOFOFD_05685</name>
</gene>
<name>A0ABU7U3P6_9PROT</name>
<feature type="region of interest" description="Disordered" evidence="1">
    <location>
        <begin position="1"/>
        <end position="28"/>
    </location>
</feature>
<accession>A0ABU7U3P6</accession>
<protein>
    <recommendedName>
        <fullName evidence="5">DUF2335 domain-containing protein</fullName>
    </recommendedName>
</protein>
<dbReference type="RefSeq" id="WP_394819418.1">
    <property type="nucleotide sequence ID" value="NZ_JAWJZY010000002.1"/>
</dbReference>